<organism evidence="7 8">
    <name type="scientific">Kribbella orskensis</name>
    <dbReference type="NCBI Taxonomy" id="2512216"/>
    <lineage>
        <taxon>Bacteria</taxon>
        <taxon>Bacillati</taxon>
        <taxon>Actinomycetota</taxon>
        <taxon>Actinomycetes</taxon>
        <taxon>Propionibacteriales</taxon>
        <taxon>Kribbellaceae</taxon>
        <taxon>Kribbella</taxon>
    </lineage>
</organism>
<keyword evidence="4" id="KW-0804">Transcription</keyword>
<dbReference type="InterPro" id="IPR009057">
    <property type="entry name" value="Homeodomain-like_sf"/>
</dbReference>
<evidence type="ECO:0000256" key="4">
    <source>
        <dbReference type="ARBA" id="ARBA00023163"/>
    </source>
</evidence>
<dbReference type="Proteomes" id="UP000295818">
    <property type="component" value="Unassembled WGS sequence"/>
</dbReference>
<dbReference type="Pfam" id="PF00440">
    <property type="entry name" value="TetR_N"/>
    <property type="match status" value="1"/>
</dbReference>
<proteinExistence type="predicted"/>
<evidence type="ECO:0000313" key="7">
    <source>
        <dbReference type="EMBL" id="TCO31542.1"/>
    </source>
</evidence>
<dbReference type="Pfam" id="PF13977">
    <property type="entry name" value="TetR_C_6"/>
    <property type="match status" value="1"/>
</dbReference>
<keyword evidence="8" id="KW-1185">Reference proteome</keyword>
<name>A0ABY2BTE9_9ACTN</name>
<feature type="DNA-binding region" description="H-T-H motif" evidence="5">
    <location>
        <begin position="31"/>
        <end position="50"/>
    </location>
</feature>
<dbReference type="InterPro" id="IPR050109">
    <property type="entry name" value="HTH-type_TetR-like_transc_reg"/>
</dbReference>
<reference evidence="7 8" key="1">
    <citation type="journal article" date="2015" name="Stand. Genomic Sci.">
        <title>Genomic Encyclopedia of Bacterial and Archaeal Type Strains, Phase III: the genomes of soil and plant-associated and newly described type strains.</title>
        <authorList>
            <person name="Whitman W.B."/>
            <person name="Woyke T."/>
            <person name="Klenk H.P."/>
            <person name="Zhou Y."/>
            <person name="Lilburn T.G."/>
            <person name="Beck B.J."/>
            <person name="De Vos P."/>
            <person name="Vandamme P."/>
            <person name="Eisen J.A."/>
            <person name="Garrity G."/>
            <person name="Hugenholtz P."/>
            <person name="Kyrpides N.C."/>
        </authorList>
    </citation>
    <scope>NUCLEOTIDE SEQUENCE [LARGE SCALE GENOMIC DNA]</scope>
    <source>
        <strain evidence="7 8">VKM Ac-2538</strain>
    </source>
</reference>
<evidence type="ECO:0000259" key="6">
    <source>
        <dbReference type="PROSITE" id="PS50977"/>
    </source>
</evidence>
<gene>
    <name evidence="7" type="ORF">EV644_101182</name>
</gene>
<evidence type="ECO:0000256" key="2">
    <source>
        <dbReference type="ARBA" id="ARBA00023015"/>
    </source>
</evidence>
<dbReference type="PANTHER" id="PTHR30055:SF234">
    <property type="entry name" value="HTH-TYPE TRANSCRIPTIONAL REGULATOR BETI"/>
    <property type="match status" value="1"/>
</dbReference>
<dbReference type="InterPro" id="IPR001647">
    <property type="entry name" value="HTH_TetR"/>
</dbReference>
<keyword evidence="2" id="KW-0805">Transcription regulation</keyword>
<accession>A0ABY2BTE9</accession>
<evidence type="ECO:0000256" key="3">
    <source>
        <dbReference type="ARBA" id="ARBA00023125"/>
    </source>
</evidence>
<feature type="domain" description="HTH tetR-type" evidence="6">
    <location>
        <begin position="8"/>
        <end position="68"/>
    </location>
</feature>
<dbReference type="InterPro" id="IPR036271">
    <property type="entry name" value="Tet_transcr_reg_TetR-rel_C_sf"/>
</dbReference>
<keyword evidence="3 5" id="KW-0238">DNA-binding</keyword>
<dbReference type="SUPFAM" id="SSF46689">
    <property type="entry name" value="Homeodomain-like"/>
    <property type="match status" value="1"/>
</dbReference>
<comment type="caution">
    <text evidence="7">The sequence shown here is derived from an EMBL/GenBank/DDBJ whole genome shotgun (WGS) entry which is preliminary data.</text>
</comment>
<keyword evidence="1" id="KW-0678">Repressor</keyword>
<protein>
    <submittedName>
        <fullName evidence="7">TetR family transcriptional regulator</fullName>
    </submittedName>
</protein>
<dbReference type="PROSITE" id="PS50977">
    <property type="entry name" value="HTH_TETR_2"/>
    <property type="match status" value="1"/>
</dbReference>
<dbReference type="InterPro" id="IPR039538">
    <property type="entry name" value="BetI_C"/>
</dbReference>
<dbReference type="PRINTS" id="PR00455">
    <property type="entry name" value="HTHTETR"/>
</dbReference>
<dbReference type="RefSeq" id="WP_158292710.1">
    <property type="nucleotide sequence ID" value="NZ_SLWM01000001.1"/>
</dbReference>
<dbReference type="EMBL" id="SLWM01000001">
    <property type="protein sequence ID" value="TCO31542.1"/>
    <property type="molecule type" value="Genomic_DNA"/>
</dbReference>
<dbReference type="Gene3D" id="1.10.357.10">
    <property type="entry name" value="Tetracycline Repressor, domain 2"/>
    <property type="match status" value="1"/>
</dbReference>
<evidence type="ECO:0000256" key="1">
    <source>
        <dbReference type="ARBA" id="ARBA00022491"/>
    </source>
</evidence>
<dbReference type="PANTHER" id="PTHR30055">
    <property type="entry name" value="HTH-TYPE TRANSCRIPTIONAL REGULATOR RUTR"/>
    <property type="match status" value="1"/>
</dbReference>
<evidence type="ECO:0000313" key="8">
    <source>
        <dbReference type="Proteomes" id="UP000295818"/>
    </source>
</evidence>
<sequence>MRQAERRAQTTNRVLDAAAAEFARRGFHAATIDDIARTAGYTKGAVYANFAGKDALILALIDRHLEDQLAQLDLLLANTSTADLRTSLRNAAVEQNAAGGPFGLLMLEFWLYAARDAAAKASLAERYQRMRDRLAAAIADRDAARGDELPLTAHEVAALVLALDAGLFLQHLLDPHAVTPELRANALTAVMDLPRPTG</sequence>
<evidence type="ECO:0000256" key="5">
    <source>
        <dbReference type="PROSITE-ProRule" id="PRU00335"/>
    </source>
</evidence>
<dbReference type="SUPFAM" id="SSF48498">
    <property type="entry name" value="Tetracyclin repressor-like, C-terminal domain"/>
    <property type="match status" value="1"/>
</dbReference>